<comment type="caution">
    <text evidence="4">The sequence shown here is derived from an EMBL/GenBank/DDBJ whole genome shotgun (WGS) entry which is preliminary data.</text>
</comment>
<gene>
    <name evidence="4" type="ORF">EBV32_00625</name>
</gene>
<organism evidence="4 5">
    <name type="scientific">Candidatus Fonsibacter lacus</name>
    <dbReference type="NCBI Taxonomy" id="2576439"/>
    <lineage>
        <taxon>Bacteria</taxon>
        <taxon>Pseudomonadati</taxon>
        <taxon>Pseudomonadota</taxon>
        <taxon>Alphaproteobacteria</taxon>
        <taxon>Candidatus Pelagibacterales</taxon>
        <taxon>Candidatus Pelagibacterales incertae sedis</taxon>
        <taxon>Candidatus Fonsibacter</taxon>
    </lineage>
</organism>
<keyword evidence="2" id="KW-0810">Translation regulation</keyword>
<evidence type="ECO:0000313" key="5">
    <source>
        <dbReference type="Proteomes" id="UP000713222"/>
    </source>
</evidence>
<dbReference type="GO" id="GO:0005829">
    <property type="term" value="C:cytosol"/>
    <property type="evidence" value="ECO:0007669"/>
    <property type="project" value="TreeGrafter"/>
</dbReference>
<dbReference type="InterPro" id="IPR036107">
    <property type="entry name" value="CsrA_sf"/>
</dbReference>
<evidence type="ECO:0000256" key="1">
    <source>
        <dbReference type="ARBA" id="ARBA00022490"/>
    </source>
</evidence>
<dbReference type="InterPro" id="IPR003751">
    <property type="entry name" value="CsrA"/>
</dbReference>
<keyword evidence="3" id="KW-0694">RNA-binding</keyword>
<dbReference type="PANTHER" id="PTHR34984">
    <property type="entry name" value="CARBON STORAGE REGULATOR"/>
    <property type="match status" value="1"/>
</dbReference>
<sequence length="68" mass="7410">MKSKQVRDLGRGLVLGRKPGQQISIGSDVVVTVIAARGDYVRLHLSAPRDVSILRTELVDERQNGGVQ</sequence>
<dbReference type="AlphaFoldDB" id="A0A964XQ47"/>
<dbReference type="Proteomes" id="UP000713222">
    <property type="component" value="Unassembled WGS sequence"/>
</dbReference>
<accession>A0A964XQ47</accession>
<dbReference type="GO" id="GO:0048027">
    <property type="term" value="F:mRNA 5'-UTR binding"/>
    <property type="evidence" value="ECO:0007669"/>
    <property type="project" value="TreeGrafter"/>
</dbReference>
<protein>
    <submittedName>
        <fullName evidence="4">Carbon storage regulator</fullName>
    </submittedName>
</protein>
<name>A0A964XQ47_9PROT</name>
<evidence type="ECO:0000256" key="2">
    <source>
        <dbReference type="ARBA" id="ARBA00022845"/>
    </source>
</evidence>
<reference evidence="4" key="1">
    <citation type="submission" date="2018-10" db="EMBL/GenBank/DDBJ databases">
        <title>Iterative Subtractive Binning of Freshwater Chronoseries Metagenomes Recovers Nearly Complete Genomes from over Four Hundred Novel Species.</title>
        <authorList>
            <person name="Rodriguez-R L.M."/>
            <person name="Tsementzi D."/>
            <person name="Luo C."/>
            <person name="Konstantinidis K.T."/>
        </authorList>
    </citation>
    <scope>NUCLEOTIDE SEQUENCE</scope>
    <source>
        <strain evidence="4">WB7_6_001</strain>
    </source>
</reference>
<dbReference type="GO" id="GO:0045947">
    <property type="term" value="P:negative regulation of translational initiation"/>
    <property type="evidence" value="ECO:0007669"/>
    <property type="project" value="TreeGrafter"/>
</dbReference>
<dbReference type="Gene3D" id="2.60.40.4380">
    <property type="entry name" value="Translational regulator CsrA"/>
    <property type="match status" value="1"/>
</dbReference>
<evidence type="ECO:0000313" key="4">
    <source>
        <dbReference type="EMBL" id="NBN87589.1"/>
    </source>
</evidence>
<dbReference type="PANTHER" id="PTHR34984:SF1">
    <property type="entry name" value="CARBON STORAGE REGULATOR"/>
    <property type="match status" value="1"/>
</dbReference>
<keyword evidence="1" id="KW-0963">Cytoplasm</keyword>
<evidence type="ECO:0000256" key="3">
    <source>
        <dbReference type="ARBA" id="ARBA00022884"/>
    </source>
</evidence>
<dbReference type="GO" id="GO:0006109">
    <property type="term" value="P:regulation of carbohydrate metabolic process"/>
    <property type="evidence" value="ECO:0007669"/>
    <property type="project" value="InterPro"/>
</dbReference>
<dbReference type="GO" id="GO:0006402">
    <property type="term" value="P:mRNA catabolic process"/>
    <property type="evidence" value="ECO:0007669"/>
    <property type="project" value="InterPro"/>
</dbReference>
<dbReference type="EMBL" id="RGET01000004">
    <property type="protein sequence ID" value="NBN87589.1"/>
    <property type="molecule type" value="Genomic_DNA"/>
</dbReference>
<dbReference type="SUPFAM" id="SSF117130">
    <property type="entry name" value="CsrA-like"/>
    <property type="match status" value="1"/>
</dbReference>
<dbReference type="Pfam" id="PF02599">
    <property type="entry name" value="CsrA"/>
    <property type="match status" value="1"/>
</dbReference>
<proteinExistence type="predicted"/>